<sequence length="108" mass="11905">MQSKQATEGVQVPISQGQDNAGEECCPMLTCRLTLGNPDLSVFCLSSPFPYAWRRAFLVTTTSTQAQLSSAQSGCPNARRNMEIEIKGRNQVAAAYIQKDVNQLYILF</sequence>
<accession>A0ABR2D4B5</accession>
<evidence type="ECO:0000256" key="1">
    <source>
        <dbReference type="SAM" id="MobiDB-lite"/>
    </source>
</evidence>
<name>A0ABR2D4B5_9ROSI</name>
<comment type="caution">
    <text evidence="2">The sequence shown here is derived from an EMBL/GenBank/DDBJ whole genome shotgun (WGS) entry which is preliminary data.</text>
</comment>
<gene>
    <name evidence="2" type="ORF">V6N12_060400</name>
</gene>
<feature type="compositionally biased region" description="Polar residues" evidence="1">
    <location>
        <begin position="1"/>
        <end position="19"/>
    </location>
</feature>
<organism evidence="2 3">
    <name type="scientific">Hibiscus sabdariffa</name>
    <name type="common">roselle</name>
    <dbReference type="NCBI Taxonomy" id="183260"/>
    <lineage>
        <taxon>Eukaryota</taxon>
        <taxon>Viridiplantae</taxon>
        <taxon>Streptophyta</taxon>
        <taxon>Embryophyta</taxon>
        <taxon>Tracheophyta</taxon>
        <taxon>Spermatophyta</taxon>
        <taxon>Magnoliopsida</taxon>
        <taxon>eudicotyledons</taxon>
        <taxon>Gunneridae</taxon>
        <taxon>Pentapetalae</taxon>
        <taxon>rosids</taxon>
        <taxon>malvids</taxon>
        <taxon>Malvales</taxon>
        <taxon>Malvaceae</taxon>
        <taxon>Malvoideae</taxon>
        <taxon>Hibiscus</taxon>
    </lineage>
</organism>
<evidence type="ECO:0000313" key="3">
    <source>
        <dbReference type="Proteomes" id="UP001472677"/>
    </source>
</evidence>
<dbReference type="Proteomes" id="UP001472677">
    <property type="component" value="Unassembled WGS sequence"/>
</dbReference>
<proteinExistence type="predicted"/>
<dbReference type="EMBL" id="JBBPBM010000036">
    <property type="protein sequence ID" value="KAK8529623.1"/>
    <property type="molecule type" value="Genomic_DNA"/>
</dbReference>
<feature type="region of interest" description="Disordered" evidence="1">
    <location>
        <begin position="1"/>
        <end position="21"/>
    </location>
</feature>
<evidence type="ECO:0000313" key="2">
    <source>
        <dbReference type="EMBL" id="KAK8529623.1"/>
    </source>
</evidence>
<keyword evidence="3" id="KW-1185">Reference proteome</keyword>
<protein>
    <submittedName>
        <fullName evidence="2">Uncharacterized protein</fullName>
    </submittedName>
</protein>
<reference evidence="2 3" key="1">
    <citation type="journal article" date="2024" name="G3 (Bethesda)">
        <title>Genome assembly of Hibiscus sabdariffa L. provides insights into metabolisms of medicinal natural products.</title>
        <authorList>
            <person name="Kim T."/>
        </authorList>
    </citation>
    <scope>NUCLEOTIDE SEQUENCE [LARGE SCALE GENOMIC DNA]</scope>
    <source>
        <strain evidence="2">TK-2024</strain>
        <tissue evidence="2">Old leaves</tissue>
    </source>
</reference>